<evidence type="ECO:0000256" key="1">
    <source>
        <dbReference type="ARBA" id="ARBA00004496"/>
    </source>
</evidence>
<comment type="subcellular location">
    <subcellularLocation>
        <location evidence="1 10">Cytoplasm</location>
    </subcellularLocation>
</comment>
<evidence type="ECO:0000256" key="4">
    <source>
        <dbReference type="ARBA" id="ARBA00011496"/>
    </source>
</evidence>
<dbReference type="GO" id="GO:0000105">
    <property type="term" value="P:L-histidine biosynthetic process"/>
    <property type="evidence" value="ECO:0007669"/>
    <property type="project" value="UniProtKB-UniRule"/>
</dbReference>
<evidence type="ECO:0000259" key="12">
    <source>
        <dbReference type="PROSITE" id="PS50862"/>
    </source>
</evidence>
<evidence type="ECO:0000256" key="9">
    <source>
        <dbReference type="ARBA" id="ARBA00025246"/>
    </source>
</evidence>
<comment type="function">
    <text evidence="9 10">Required for the first step of histidine biosynthesis. May allow the feedback regulation of ATP phosphoribosyltransferase activity by histidine.</text>
</comment>
<dbReference type="GO" id="GO:0140096">
    <property type="term" value="F:catalytic activity, acting on a protein"/>
    <property type="evidence" value="ECO:0007669"/>
    <property type="project" value="UniProtKB-ARBA"/>
</dbReference>
<dbReference type="Proteomes" id="UP000234748">
    <property type="component" value="Unassembled WGS sequence"/>
</dbReference>
<keyword evidence="6 10" id="KW-0963">Cytoplasm</keyword>
<dbReference type="HAMAP" id="MF_00125">
    <property type="entry name" value="HisZ"/>
    <property type="match status" value="1"/>
</dbReference>
<organism evidence="13 14">
    <name type="scientific">Peribacillus deserti</name>
    <dbReference type="NCBI Taxonomy" id="673318"/>
    <lineage>
        <taxon>Bacteria</taxon>
        <taxon>Bacillati</taxon>
        <taxon>Bacillota</taxon>
        <taxon>Bacilli</taxon>
        <taxon>Bacillales</taxon>
        <taxon>Bacillaceae</taxon>
        <taxon>Peribacillus</taxon>
    </lineage>
</organism>
<feature type="binding site" evidence="11">
    <location>
        <position position="129"/>
    </location>
    <ligand>
        <name>L-histidine</name>
        <dbReference type="ChEBI" id="CHEBI:57595"/>
    </ligand>
</feature>
<dbReference type="Pfam" id="PF13393">
    <property type="entry name" value="tRNA-synt_His"/>
    <property type="match status" value="1"/>
</dbReference>
<evidence type="ECO:0000256" key="2">
    <source>
        <dbReference type="ARBA" id="ARBA00004667"/>
    </source>
</evidence>
<dbReference type="UniPathway" id="UPA00031">
    <property type="reaction ID" value="UER00006"/>
</dbReference>
<gene>
    <name evidence="10" type="primary">hisZ</name>
    <name evidence="13" type="ORF">CUU66_15335</name>
</gene>
<evidence type="ECO:0000256" key="6">
    <source>
        <dbReference type="ARBA" id="ARBA00022490"/>
    </source>
</evidence>
<keyword evidence="7 10" id="KW-0028">Amino-acid biosynthesis</keyword>
<dbReference type="Pfam" id="PF21996">
    <property type="entry name" value="HisZ-like"/>
    <property type="match status" value="1"/>
</dbReference>
<keyword evidence="8 10" id="KW-0368">Histidine biosynthesis</keyword>
<evidence type="ECO:0000256" key="11">
    <source>
        <dbReference type="PIRSR" id="PIRSR001549-1"/>
    </source>
</evidence>
<comment type="similarity">
    <text evidence="3 10">Belongs to the class-II aminoacyl-tRNA synthetase family. HisZ subfamily.</text>
</comment>
<dbReference type="PROSITE" id="PS50862">
    <property type="entry name" value="AA_TRNA_LIGASE_II"/>
    <property type="match status" value="1"/>
</dbReference>
<evidence type="ECO:0000256" key="7">
    <source>
        <dbReference type="ARBA" id="ARBA00022605"/>
    </source>
</evidence>
<feature type="binding site" evidence="11">
    <location>
        <begin position="81"/>
        <end position="83"/>
    </location>
    <ligand>
        <name>L-histidine</name>
        <dbReference type="ChEBI" id="CHEBI:57595"/>
    </ligand>
</feature>
<dbReference type="AlphaFoldDB" id="A0A2N5M3V9"/>
<dbReference type="Gene3D" id="3.40.50.12590">
    <property type="match status" value="1"/>
</dbReference>
<evidence type="ECO:0000256" key="3">
    <source>
        <dbReference type="ARBA" id="ARBA00005539"/>
    </source>
</evidence>
<dbReference type="InterPro" id="IPR004516">
    <property type="entry name" value="HisRS/HisZ"/>
</dbReference>
<dbReference type="EMBL" id="PGUY01000047">
    <property type="protein sequence ID" value="PLT29022.1"/>
    <property type="molecule type" value="Genomic_DNA"/>
</dbReference>
<comment type="pathway">
    <text evidence="2 10">Amino-acid biosynthesis; L-histidine biosynthesis; L-histidine from 5-phospho-alpha-D-ribose 1-diphosphate: step 1/9.</text>
</comment>
<evidence type="ECO:0000256" key="8">
    <source>
        <dbReference type="ARBA" id="ARBA00023102"/>
    </source>
</evidence>
<keyword evidence="13" id="KW-0808">Transferase</keyword>
<reference evidence="13 14" key="1">
    <citation type="submission" date="2017-11" db="EMBL/GenBank/DDBJ databases">
        <title>Comparitive Functional Genomics of Dry Heat Resistant strains isolated from the Viking Spacecraft.</title>
        <authorList>
            <person name="Seuylemezian A."/>
            <person name="Cooper K."/>
            <person name="Vaishampayan P."/>
        </authorList>
    </citation>
    <scope>NUCLEOTIDE SEQUENCE [LARGE SCALE GENOMIC DNA]</scope>
    <source>
        <strain evidence="13 14">V1-29</strain>
    </source>
</reference>
<dbReference type="Gene3D" id="3.30.930.10">
    <property type="entry name" value="Bira Bifunctional Protein, Domain 2"/>
    <property type="match status" value="1"/>
</dbReference>
<dbReference type="CDD" id="cd00773">
    <property type="entry name" value="HisRS-like_core"/>
    <property type="match status" value="1"/>
</dbReference>
<protein>
    <recommendedName>
        <fullName evidence="5 10">ATP phosphoribosyltransferase regulatory subunit</fullName>
    </recommendedName>
</protein>
<evidence type="ECO:0000313" key="13">
    <source>
        <dbReference type="EMBL" id="PLT29022.1"/>
    </source>
</evidence>
<dbReference type="GO" id="GO:0005737">
    <property type="term" value="C:cytoplasm"/>
    <property type="evidence" value="ECO:0007669"/>
    <property type="project" value="UniProtKB-SubCell"/>
</dbReference>
<dbReference type="SUPFAM" id="SSF55681">
    <property type="entry name" value="Class II aaRS and biotin synthetases"/>
    <property type="match status" value="1"/>
</dbReference>
<dbReference type="GO" id="GO:0006427">
    <property type="term" value="P:histidyl-tRNA aminoacylation"/>
    <property type="evidence" value="ECO:0007669"/>
    <property type="project" value="InterPro"/>
</dbReference>
<proteinExistence type="inferred from homology"/>
<feature type="binding site" evidence="11">
    <location>
        <position position="125"/>
    </location>
    <ligand>
        <name>L-histidine</name>
        <dbReference type="ChEBI" id="CHEBI:57595"/>
    </ligand>
</feature>
<name>A0A2N5M3V9_9BACI</name>
<dbReference type="InterPro" id="IPR006195">
    <property type="entry name" value="aa-tRNA-synth_II"/>
</dbReference>
<comment type="miscellaneous">
    <text evidence="10">This function is generally fulfilled by the C-terminal part of HisG, which is missing in some bacteria such as this one.</text>
</comment>
<dbReference type="InterPro" id="IPR045864">
    <property type="entry name" value="aa-tRNA-synth_II/BPL/LPL"/>
</dbReference>
<dbReference type="NCBIfam" id="TIGR00443">
    <property type="entry name" value="hisZ_biosyn_reg"/>
    <property type="match status" value="1"/>
</dbReference>
<accession>A0A2N5M3V9</accession>
<evidence type="ECO:0000313" key="14">
    <source>
        <dbReference type="Proteomes" id="UP000234748"/>
    </source>
</evidence>
<feature type="domain" description="Aminoacyl-transfer RNA synthetases class-II family profile" evidence="12">
    <location>
        <begin position="26"/>
        <end position="340"/>
    </location>
</feature>
<evidence type="ECO:0000256" key="10">
    <source>
        <dbReference type="HAMAP-Rule" id="MF_00125"/>
    </source>
</evidence>
<sequence>MPMPFMFEKPLGMRDSLPLLYERKKNLRLAVSGEFEAWGYQFIETPALEYYETIGEASSIQNQQMFKLLDQQGDTVVLRPDMTAPIARVAASKLLKQQVPVRLAYSANVYRAQQKEGGRAAEFEQIGIETIGDGTISADSEIISLLISSLKKAGFTKFQISIGHIGFIQQLMLDILGREDRVSQLSNYLIERNYVGYRDHINSLALANIDKQRLIDILDLKGTENILEKAGALLEHNRGAEKLNELAQLMQQLKEYGAEQYVSLDLTLMNTISYYSGIVFEVYAEGVNFPVGNGGRYNSLLKKFGRDTPATGFALRVDRLIEAMGTLKDQAEIECVIFTPERKQDALKLVNERRAGGSRIAMQDLNGIGDLDSFTKNYSEVHYFIGAPGKDETP</sequence>
<comment type="subunit">
    <text evidence="4 10">Heteromultimer composed of HisG and HisZ subunits.</text>
</comment>
<dbReference type="OrthoDB" id="9800814at2"/>
<feature type="binding site" evidence="11">
    <location>
        <position position="111"/>
    </location>
    <ligand>
        <name>L-histidine</name>
        <dbReference type="ChEBI" id="CHEBI:57595"/>
    </ligand>
</feature>
<dbReference type="InterPro" id="IPR041715">
    <property type="entry name" value="HisRS-like_core"/>
</dbReference>
<dbReference type="PIRSF" id="PIRSF001549">
    <property type="entry name" value="His-tRNA_synth"/>
    <property type="match status" value="1"/>
</dbReference>
<dbReference type="GO" id="GO:0016757">
    <property type="term" value="F:glycosyltransferase activity"/>
    <property type="evidence" value="ECO:0007669"/>
    <property type="project" value="UniProtKB-KW"/>
</dbReference>
<dbReference type="InterPro" id="IPR053846">
    <property type="entry name" value="HisZ-C"/>
</dbReference>
<dbReference type="InterPro" id="IPR004517">
    <property type="entry name" value="HisZ"/>
</dbReference>
<dbReference type="GO" id="GO:0004821">
    <property type="term" value="F:histidine-tRNA ligase activity"/>
    <property type="evidence" value="ECO:0007669"/>
    <property type="project" value="InterPro"/>
</dbReference>
<dbReference type="PANTHER" id="PTHR43707">
    <property type="entry name" value="HISTIDYL-TRNA SYNTHETASE"/>
    <property type="match status" value="1"/>
</dbReference>
<comment type="caution">
    <text evidence="13">The sequence shown here is derived from an EMBL/GenBank/DDBJ whole genome shotgun (WGS) entry which is preliminary data.</text>
</comment>
<keyword evidence="14" id="KW-1185">Reference proteome</keyword>
<dbReference type="PANTHER" id="PTHR43707:SF1">
    <property type="entry name" value="HISTIDINE--TRNA LIGASE, MITOCHONDRIAL-RELATED"/>
    <property type="match status" value="1"/>
</dbReference>
<dbReference type="NCBIfam" id="NF008941">
    <property type="entry name" value="PRK12292.2-4"/>
    <property type="match status" value="1"/>
</dbReference>
<feature type="binding site" evidence="11">
    <location>
        <begin position="274"/>
        <end position="275"/>
    </location>
    <ligand>
        <name>L-histidine</name>
        <dbReference type="ChEBI" id="CHEBI:57595"/>
    </ligand>
</feature>
<evidence type="ECO:0000256" key="5">
    <source>
        <dbReference type="ARBA" id="ARBA00020397"/>
    </source>
</evidence>
<keyword evidence="13" id="KW-0328">Glycosyltransferase</keyword>